<dbReference type="KEGG" id="mre:K649_15190"/>
<evidence type="ECO:0000313" key="7">
    <source>
        <dbReference type="EMBL" id="AGK06324.1"/>
    </source>
</evidence>
<dbReference type="AlphaFoldDB" id="M9XHI1"/>
<reference evidence="7 8" key="1">
    <citation type="submission" date="2013-04" db="EMBL/GenBank/DDBJ databases">
        <authorList>
            <person name="Chin J."/>
            <person name="Alexander D.H."/>
            <person name="Marks P."/>
            <person name="Korlach J."/>
            <person name="Clum A."/>
            <person name="Copeland A."/>
        </authorList>
    </citation>
    <scope>NUCLEOTIDE SEQUENCE [LARGE SCALE GENOMIC DNA]</scope>
    <source>
        <strain evidence="8">ATCC 35948 / DSM 1279 / VKM B-1258 / 21</strain>
    </source>
</reference>
<dbReference type="Proteomes" id="UP000013026">
    <property type="component" value="Chromosome"/>
</dbReference>
<keyword evidence="2 5" id="KW-0812">Transmembrane</keyword>
<evidence type="ECO:0000259" key="6">
    <source>
        <dbReference type="Pfam" id="PF04893"/>
    </source>
</evidence>
<evidence type="ECO:0000256" key="1">
    <source>
        <dbReference type="ARBA" id="ARBA00004141"/>
    </source>
</evidence>
<evidence type="ECO:0000256" key="4">
    <source>
        <dbReference type="ARBA" id="ARBA00023136"/>
    </source>
</evidence>
<feature type="transmembrane region" description="Helical" evidence="5">
    <location>
        <begin position="52"/>
        <end position="69"/>
    </location>
</feature>
<dbReference type="eggNOG" id="ENOG50340IE">
    <property type="taxonomic scope" value="Bacteria"/>
</dbReference>
<evidence type="ECO:0000256" key="5">
    <source>
        <dbReference type="SAM" id="Phobius"/>
    </source>
</evidence>
<comment type="subcellular location">
    <subcellularLocation>
        <location evidence="1">Membrane</location>
        <topology evidence="1">Multi-pass membrane protein</topology>
    </subcellularLocation>
</comment>
<evidence type="ECO:0000313" key="8">
    <source>
        <dbReference type="Proteomes" id="UP000013026"/>
    </source>
</evidence>
<keyword evidence="4 5" id="KW-0472">Membrane</keyword>
<dbReference type="STRING" id="504728.K649_15190"/>
<dbReference type="GO" id="GO:0016020">
    <property type="term" value="C:membrane"/>
    <property type="evidence" value="ECO:0007669"/>
    <property type="project" value="UniProtKB-SubCell"/>
</dbReference>
<accession>M9XHI1</accession>
<evidence type="ECO:0000256" key="2">
    <source>
        <dbReference type="ARBA" id="ARBA00022692"/>
    </source>
</evidence>
<name>M9XHI1_MEIRD</name>
<dbReference type="EMBL" id="CP005385">
    <property type="protein sequence ID" value="AGK06324.1"/>
    <property type="molecule type" value="Genomic_DNA"/>
</dbReference>
<feature type="domain" description="Yip1" evidence="6">
    <location>
        <begin position="30"/>
        <end position="187"/>
    </location>
</feature>
<gene>
    <name evidence="7" type="ORF">K649_15190</name>
</gene>
<dbReference type="InterPro" id="IPR006977">
    <property type="entry name" value="Yip1_dom"/>
</dbReference>
<sequence>MEAVSLRGDTMNTAPSITDTLTNMFNQSIQVISKPSVATFEQFENKGTLREAVIYVLTAGIIVGLLNWGGGFGGFLSGIIVTIIGFLVFTYLVHYVGKSQGGTGTLDNVAYTFALFWVPISVLTAVLNLVLIVTLIGILLIPLLMIASLVVDVYFAYLAVQSSMNLRESGKIWITLAAAFVGTLAITFVVAVIL</sequence>
<evidence type="ECO:0000256" key="3">
    <source>
        <dbReference type="ARBA" id="ARBA00022989"/>
    </source>
</evidence>
<feature type="transmembrane region" description="Helical" evidence="5">
    <location>
        <begin position="172"/>
        <end position="193"/>
    </location>
</feature>
<feature type="transmembrane region" description="Helical" evidence="5">
    <location>
        <begin position="139"/>
        <end position="160"/>
    </location>
</feature>
<organism evidence="7 8">
    <name type="scientific">Meiothermus ruber (strain ATCC 35948 / DSM 1279 / VKM B-1258 / 21)</name>
    <name type="common">Thermus ruber</name>
    <dbReference type="NCBI Taxonomy" id="504728"/>
    <lineage>
        <taxon>Bacteria</taxon>
        <taxon>Thermotogati</taxon>
        <taxon>Deinococcota</taxon>
        <taxon>Deinococci</taxon>
        <taxon>Thermales</taxon>
        <taxon>Thermaceae</taxon>
        <taxon>Meiothermus</taxon>
    </lineage>
</organism>
<dbReference type="PATRIC" id="fig|504728.9.peg.3120"/>
<keyword evidence="3 5" id="KW-1133">Transmembrane helix</keyword>
<proteinExistence type="predicted"/>
<dbReference type="Pfam" id="PF04893">
    <property type="entry name" value="Yip1"/>
    <property type="match status" value="1"/>
</dbReference>
<feature type="transmembrane region" description="Helical" evidence="5">
    <location>
        <begin position="109"/>
        <end position="133"/>
    </location>
</feature>
<protein>
    <recommendedName>
        <fullName evidence="6">Yip1 domain-containing protein</fullName>
    </recommendedName>
</protein>
<feature type="transmembrane region" description="Helical" evidence="5">
    <location>
        <begin position="75"/>
        <end position="97"/>
    </location>
</feature>